<dbReference type="AlphaFoldDB" id="A0AAE0DIF3"/>
<evidence type="ECO:0000313" key="2">
    <source>
        <dbReference type="EMBL" id="KAK3170814.1"/>
    </source>
</evidence>
<reference evidence="2" key="1">
    <citation type="submission" date="2022-11" db="EMBL/GenBank/DDBJ databases">
        <title>Chromosomal genome sequence assembly and mating type (MAT) locus characterization of the leprose asexual lichenized fungus Lepraria neglecta (Nyl.) Erichsen.</title>
        <authorList>
            <person name="Allen J.L."/>
            <person name="Pfeffer B."/>
        </authorList>
    </citation>
    <scope>NUCLEOTIDE SEQUENCE</scope>
    <source>
        <strain evidence="2">Allen 5258</strain>
    </source>
</reference>
<sequence length="685" mass="78142">MFPIRALLKLQEDLQDEMIDTTENDLGPLVWFFANRGDSWRVYGCYVTDDKPPHYDIVQLWDGCILSKDAALQLLLIVDYIFDWARDVYRPSILRQLKSVATGKAFDQISLTDESGIFSLRNYVTTWMQPPPSTIYVAESQAGHAQPPGVLDRLGRLSRLTPNTRLGTLRSTSVVHSRVIGLYLNERSARFLVELAGANGGSDTSRSEIRFLINFVTQWNDLIVLTERDLASLEELWTGKIRPEGETSASGQDATIYTLIEFASYMSPTWEIVREIIYLAISKAAFDVLVETADYSKKHHGIHALPEIIRPCDDHILSDAINCLRSGSPSQTLLAAVACSAFALYSLPERQRPDHAPPTEDLGFGRIRHSRLRDIVSKVQRTAELAKPKKGRSVQGKTPRKLLAAMRALEERNRIFLKYQDVNLVRITESRDDVSLEQPHEVSHCARCRRLSQPTGAATQIREAGHVEFSPNGMAIVESLNLNYNTHQAAHDVCLFATDEYQGIDDEKALAGIIEDLIRAGNIYHTIRHPIPRHFYKHGYTTQVFWRDTIWNLPIPLRPPTDEQRRDILNWASELRGEHISARRKQSDELGHIWNKLQLLFYFRNKGLNWEEATQKADQFHSNNPHSHSGNRYSMYEEQDREEREARKAAGTYEDREVLGMTQKAPKFRIGNADIRNYHGARNFG</sequence>
<organism evidence="2 3">
    <name type="scientific">Lepraria neglecta</name>
    <dbReference type="NCBI Taxonomy" id="209136"/>
    <lineage>
        <taxon>Eukaryota</taxon>
        <taxon>Fungi</taxon>
        <taxon>Dikarya</taxon>
        <taxon>Ascomycota</taxon>
        <taxon>Pezizomycotina</taxon>
        <taxon>Lecanoromycetes</taxon>
        <taxon>OSLEUM clade</taxon>
        <taxon>Lecanoromycetidae</taxon>
        <taxon>Lecanorales</taxon>
        <taxon>Lecanorineae</taxon>
        <taxon>Stereocaulaceae</taxon>
        <taxon>Lepraria</taxon>
    </lineage>
</organism>
<feature type="region of interest" description="Disordered" evidence="1">
    <location>
        <begin position="619"/>
        <end position="653"/>
    </location>
</feature>
<gene>
    <name evidence="2" type="ORF">OEA41_002898</name>
</gene>
<evidence type="ECO:0000256" key="1">
    <source>
        <dbReference type="SAM" id="MobiDB-lite"/>
    </source>
</evidence>
<evidence type="ECO:0000313" key="3">
    <source>
        <dbReference type="Proteomes" id="UP001276659"/>
    </source>
</evidence>
<proteinExistence type="predicted"/>
<name>A0AAE0DIF3_9LECA</name>
<protein>
    <submittedName>
        <fullName evidence="2">Uncharacterized protein</fullName>
    </submittedName>
</protein>
<dbReference type="Proteomes" id="UP001276659">
    <property type="component" value="Unassembled WGS sequence"/>
</dbReference>
<feature type="compositionally biased region" description="Polar residues" evidence="1">
    <location>
        <begin position="620"/>
        <end position="632"/>
    </location>
</feature>
<dbReference type="EMBL" id="JASNWA010000008">
    <property type="protein sequence ID" value="KAK3170814.1"/>
    <property type="molecule type" value="Genomic_DNA"/>
</dbReference>
<feature type="compositionally biased region" description="Basic and acidic residues" evidence="1">
    <location>
        <begin position="641"/>
        <end position="653"/>
    </location>
</feature>
<accession>A0AAE0DIF3</accession>
<comment type="caution">
    <text evidence="2">The sequence shown here is derived from an EMBL/GenBank/DDBJ whole genome shotgun (WGS) entry which is preliminary data.</text>
</comment>
<keyword evidence="3" id="KW-1185">Reference proteome</keyword>